<name>A0A1X7HP00_9BACL</name>
<dbReference type="InterPro" id="IPR036388">
    <property type="entry name" value="WH-like_DNA-bd_sf"/>
</dbReference>
<feature type="domain" description="HTH gntR-type" evidence="4">
    <location>
        <begin position="11"/>
        <end position="79"/>
    </location>
</feature>
<dbReference type="PANTHER" id="PTHR43649:SF12">
    <property type="entry name" value="DIACETYLCHITOBIOSE BINDING PROTEIN DASA"/>
    <property type="match status" value="1"/>
</dbReference>
<evidence type="ECO:0000259" key="4">
    <source>
        <dbReference type="PROSITE" id="PS50949"/>
    </source>
</evidence>
<dbReference type="Gene3D" id="3.40.190.10">
    <property type="entry name" value="Periplasmic binding protein-like II"/>
    <property type="match status" value="1"/>
</dbReference>
<dbReference type="STRING" id="1313296.SAMN05661091_4868"/>
<keyword evidence="2" id="KW-0238">DNA-binding</keyword>
<keyword evidence="1" id="KW-0805">Transcription regulation</keyword>
<evidence type="ECO:0000256" key="3">
    <source>
        <dbReference type="ARBA" id="ARBA00023163"/>
    </source>
</evidence>
<evidence type="ECO:0000256" key="2">
    <source>
        <dbReference type="ARBA" id="ARBA00023125"/>
    </source>
</evidence>
<dbReference type="Pfam" id="PF00392">
    <property type="entry name" value="GntR"/>
    <property type="match status" value="1"/>
</dbReference>
<dbReference type="RefSeq" id="WP_208915563.1">
    <property type="nucleotide sequence ID" value="NZ_LT840184.1"/>
</dbReference>
<keyword evidence="6" id="KW-1185">Reference proteome</keyword>
<dbReference type="Pfam" id="PF13416">
    <property type="entry name" value="SBP_bac_8"/>
    <property type="match status" value="1"/>
</dbReference>
<sequence>MNEESDKLSFQEKLDRMVHSLRSEIINGIRKPGAFLPSESALAKQFKISNKTVRKGLELLVEEELIVKIDRVGSMVSKEQKPIIVNFGCNPSLSEDIVMDQLLEEFHRLHPAIHVRAIPLDFFEHVTSAGEMLSSGMLDVVSFNNWQFQEMCETGTGFPLLEPLESDDGIYRVASEAFRHEGQLYARVVSFSPVVLCYNKEHFQEAKLQEPDSSWTWDDLLDTARKLTKYSGRHSIYFVPAALNRYPIFLLHSGLMESAEGVAVNSLDELDGNTGRKRNNAPGLAYSLRKLSDIVNDHTIFPKYFSGSSEDDSISLFMQERVSIILTTYFSLNAFKERSLSYDISPVPLMNRGGEQKTLLVSIGVAVNRRSKEKEAARTFAEFLASPAAQAIIREKTISIPSRKMIAEEAATEDINRPSRYSMYRELFPSFMYHNQLGLSIHSMKQFSSSLKEFWSDIIDEKELYAKLESYYSDNK</sequence>
<dbReference type="InterPro" id="IPR000524">
    <property type="entry name" value="Tscrpt_reg_HTH_GntR"/>
</dbReference>
<organism evidence="5 6">
    <name type="scientific">Paenibacillus uliginis N3/975</name>
    <dbReference type="NCBI Taxonomy" id="1313296"/>
    <lineage>
        <taxon>Bacteria</taxon>
        <taxon>Bacillati</taxon>
        <taxon>Bacillota</taxon>
        <taxon>Bacilli</taxon>
        <taxon>Bacillales</taxon>
        <taxon>Paenibacillaceae</taxon>
        <taxon>Paenibacillus</taxon>
    </lineage>
</organism>
<dbReference type="GO" id="GO:0003700">
    <property type="term" value="F:DNA-binding transcription factor activity"/>
    <property type="evidence" value="ECO:0007669"/>
    <property type="project" value="InterPro"/>
</dbReference>
<evidence type="ECO:0000313" key="5">
    <source>
        <dbReference type="EMBL" id="SMF90037.1"/>
    </source>
</evidence>
<keyword evidence="5" id="KW-0762">Sugar transport</keyword>
<evidence type="ECO:0000256" key="1">
    <source>
        <dbReference type="ARBA" id="ARBA00023015"/>
    </source>
</evidence>
<keyword evidence="3" id="KW-0804">Transcription</keyword>
<dbReference type="InterPro" id="IPR050490">
    <property type="entry name" value="Bact_solute-bd_prot1"/>
</dbReference>
<proteinExistence type="predicted"/>
<dbReference type="AlphaFoldDB" id="A0A1X7HP00"/>
<dbReference type="Gene3D" id="1.10.10.10">
    <property type="entry name" value="Winged helix-like DNA-binding domain superfamily/Winged helix DNA-binding domain"/>
    <property type="match status" value="1"/>
</dbReference>
<dbReference type="InterPro" id="IPR006059">
    <property type="entry name" value="SBP"/>
</dbReference>
<dbReference type="SUPFAM" id="SSF46785">
    <property type="entry name" value="Winged helix' DNA-binding domain"/>
    <property type="match status" value="1"/>
</dbReference>
<keyword evidence="5" id="KW-0813">Transport</keyword>
<gene>
    <name evidence="5" type="ORF">SAMN05661091_4868</name>
</gene>
<dbReference type="SUPFAM" id="SSF53850">
    <property type="entry name" value="Periplasmic binding protein-like II"/>
    <property type="match status" value="1"/>
</dbReference>
<dbReference type="InterPro" id="IPR036390">
    <property type="entry name" value="WH_DNA-bd_sf"/>
</dbReference>
<dbReference type="GO" id="GO:0003677">
    <property type="term" value="F:DNA binding"/>
    <property type="evidence" value="ECO:0007669"/>
    <property type="project" value="UniProtKB-KW"/>
</dbReference>
<dbReference type="SMART" id="SM00345">
    <property type="entry name" value="HTH_GNTR"/>
    <property type="match status" value="1"/>
</dbReference>
<protein>
    <submittedName>
        <fullName evidence="5">Multiple sugar transport system substrate-binding protein</fullName>
    </submittedName>
</protein>
<accession>A0A1X7HP00</accession>
<dbReference type="EMBL" id="LT840184">
    <property type="protein sequence ID" value="SMF90037.1"/>
    <property type="molecule type" value="Genomic_DNA"/>
</dbReference>
<evidence type="ECO:0000313" key="6">
    <source>
        <dbReference type="Proteomes" id="UP000192940"/>
    </source>
</evidence>
<dbReference type="Proteomes" id="UP000192940">
    <property type="component" value="Chromosome I"/>
</dbReference>
<dbReference type="PANTHER" id="PTHR43649">
    <property type="entry name" value="ARABINOSE-BINDING PROTEIN-RELATED"/>
    <property type="match status" value="1"/>
</dbReference>
<reference evidence="5 6" key="1">
    <citation type="submission" date="2017-04" db="EMBL/GenBank/DDBJ databases">
        <authorList>
            <person name="Afonso C.L."/>
            <person name="Miller P.J."/>
            <person name="Scott M.A."/>
            <person name="Spackman E."/>
            <person name="Goraichik I."/>
            <person name="Dimitrov K.M."/>
            <person name="Suarez D.L."/>
            <person name="Swayne D.E."/>
        </authorList>
    </citation>
    <scope>NUCLEOTIDE SEQUENCE [LARGE SCALE GENOMIC DNA]</scope>
    <source>
        <strain evidence="5 6">N3/975</strain>
    </source>
</reference>
<dbReference type="PROSITE" id="PS50949">
    <property type="entry name" value="HTH_GNTR"/>
    <property type="match status" value="1"/>
</dbReference>